<proteinExistence type="predicted"/>
<dbReference type="GO" id="GO:0052729">
    <property type="term" value="F:dimethylglycine N-methyltransferase activity"/>
    <property type="evidence" value="ECO:0007669"/>
    <property type="project" value="UniProtKB-EC"/>
</dbReference>
<dbReference type="EMBL" id="CP026606">
    <property type="protein sequence ID" value="AVB77038.1"/>
    <property type="molecule type" value="Genomic_DNA"/>
</dbReference>
<dbReference type="SUPFAM" id="SSF53335">
    <property type="entry name" value="S-adenosyl-L-methionine-dependent methyltransferases"/>
    <property type="match status" value="1"/>
</dbReference>
<sequence length="218" mass="24456">MSENKKKFDKKGAKNMDEISKTLFAPIYPIIAENIINRFGITAGTCIDIGSGPGALSIALAKQSDFSIRALDFSKHMNEIALKNIADANLNDRIQIVQGDVHNIPIEDNYADLIVSRGSVFFWEDVATAFREIYRILKSGGKTYIGGGFGNKELRDSISAEMIRKNPDWKEFNRKNISQENVERFQNVLDEIGISSYEIILGDEGFWIIISKTDQEAI</sequence>
<dbReference type="GO" id="GO:0016126">
    <property type="term" value="P:sterol biosynthetic process"/>
    <property type="evidence" value="ECO:0007669"/>
    <property type="project" value="TreeGrafter"/>
</dbReference>
<protein>
    <submittedName>
        <fullName evidence="3">Dimethylglycine N-methyltransferase</fullName>
        <ecNumber evidence="3">2.1.1.161</ecNumber>
    </submittedName>
    <submittedName>
        <fullName evidence="4">SAM-dependent methyltransferase</fullName>
    </submittedName>
</protein>
<evidence type="ECO:0000313" key="3">
    <source>
        <dbReference type="EMBL" id="AVB77038.1"/>
    </source>
</evidence>
<evidence type="ECO:0000259" key="2">
    <source>
        <dbReference type="Pfam" id="PF08241"/>
    </source>
</evidence>
<evidence type="ECO:0000313" key="6">
    <source>
        <dbReference type="Proteomes" id="UP000239462"/>
    </source>
</evidence>
<dbReference type="Proteomes" id="UP000590564">
    <property type="component" value="Unassembled WGS sequence"/>
</dbReference>
<reference evidence="3" key="2">
    <citation type="submission" date="2018-02" db="EMBL/GenBank/DDBJ databases">
        <title>Complete genome sequence of the Methanococcus maripaludis type strain JJ (DSM 2067), a model for selenoprotein synthesis in Archaea.</title>
        <authorList>
            <person name="Poehlein A."/>
            <person name="Heym D."/>
            <person name="Quitzke V."/>
            <person name="Fersch J."/>
            <person name="Daniel R."/>
            <person name="Rother M."/>
        </authorList>
    </citation>
    <scope>NUCLEOTIDE SEQUENCE [LARGE SCALE GENOMIC DNA]</scope>
    <source>
        <strain evidence="3">DSM 2067</strain>
    </source>
</reference>
<dbReference type="Pfam" id="PF08241">
    <property type="entry name" value="Methyltransf_11"/>
    <property type="match status" value="1"/>
</dbReference>
<dbReference type="KEGG" id="mmad:MMJJ_16670"/>
<dbReference type="Proteomes" id="UP000567099">
    <property type="component" value="Unassembled WGS sequence"/>
</dbReference>
<dbReference type="InterPro" id="IPR029063">
    <property type="entry name" value="SAM-dependent_MTases_sf"/>
</dbReference>
<evidence type="ECO:0000313" key="5">
    <source>
        <dbReference type="EMBL" id="MBB6496445.1"/>
    </source>
</evidence>
<name>A0A2L1CCD3_METMI</name>
<accession>A0A2L1CCD3</accession>
<dbReference type="InterPro" id="IPR050447">
    <property type="entry name" value="Erg6_SMT_methyltransf"/>
</dbReference>
<evidence type="ECO:0000313" key="7">
    <source>
        <dbReference type="Proteomes" id="UP000567099"/>
    </source>
</evidence>
<feature type="domain" description="Methyltransferase type 11" evidence="2">
    <location>
        <begin position="47"/>
        <end position="145"/>
    </location>
</feature>
<dbReference type="EMBL" id="JACHED010000001">
    <property type="protein sequence ID" value="MBB6496445.1"/>
    <property type="molecule type" value="Genomic_DNA"/>
</dbReference>
<dbReference type="PANTHER" id="PTHR44068:SF1">
    <property type="entry name" value="HYPOTHETICAL LOC100005854"/>
    <property type="match status" value="1"/>
</dbReference>
<dbReference type="EMBL" id="JACDUO010000001">
    <property type="protein sequence ID" value="MBA2863550.1"/>
    <property type="molecule type" value="Genomic_DNA"/>
</dbReference>
<evidence type="ECO:0000313" key="8">
    <source>
        <dbReference type="Proteomes" id="UP000590564"/>
    </source>
</evidence>
<dbReference type="CDD" id="cd02440">
    <property type="entry name" value="AdoMet_MTases"/>
    <property type="match status" value="1"/>
</dbReference>
<dbReference type="RefSeq" id="WP_104838412.1">
    <property type="nucleotide sequence ID" value="NZ_CP026606.1"/>
</dbReference>
<evidence type="ECO:0000256" key="1">
    <source>
        <dbReference type="ARBA" id="ARBA00022679"/>
    </source>
</evidence>
<dbReference type="InterPro" id="IPR013216">
    <property type="entry name" value="Methyltransf_11"/>
</dbReference>
<dbReference type="Gene3D" id="3.40.50.150">
    <property type="entry name" value="Vaccinia Virus protein VP39"/>
    <property type="match status" value="1"/>
</dbReference>
<evidence type="ECO:0000313" key="4">
    <source>
        <dbReference type="EMBL" id="MBA2863550.1"/>
    </source>
</evidence>
<gene>
    <name evidence="3" type="primary">bsmB</name>
    <name evidence="4" type="ORF">HNP94_000550</name>
    <name evidence="5" type="ORF">HNP96_000466</name>
    <name evidence="3" type="ORF">MMJJ_16670</name>
</gene>
<reference evidence="4 7" key="3">
    <citation type="submission" date="2020-07" db="EMBL/GenBank/DDBJ databases">
        <title>Genomic Encyclopedia of Type Strains, Phase IV (KMG-V): Genome sequencing to study the core and pangenomes of soil and plant-associated prokaryotes.</title>
        <authorList>
            <person name="Whitman W."/>
        </authorList>
    </citation>
    <scope>NUCLEOTIDE SEQUENCE [LARGE SCALE GENOMIC DNA]</scope>
    <source>
        <strain evidence="4 7">C13</strain>
        <strain evidence="5 8">D1</strain>
    </source>
</reference>
<dbReference type="GeneID" id="36102752"/>
<dbReference type="AlphaFoldDB" id="A0A2L1CCD3"/>
<dbReference type="PANTHER" id="PTHR44068">
    <property type="entry name" value="ZGC:194242"/>
    <property type="match status" value="1"/>
</dbReference>
<reference evidence="6" key="1">
    <citation type="journal article" date="2018" name="Genome Announc.">
        <title>Complete Genome Sequence of the Methanococcus maripaludis Type Strain JJ (DSM 2067), a Model for Selenoprotein Synthesis in Archaea.</title>
        <authorList>
            <person name="Poehlein A."/>
            <person name="Heym D."/>
            <person name="Quitzke V."/>
            <person name="Fersch J."/>
            <person name="Daniel R."/>
            <person name="Rother M."/>
        </authorList>
    </citation>
    <scope>NUCLEOTIDE SEQUENCE [LARGE SCALE GENOMIC DNA]</scope>
    <source>
        <strain evidence="6">DSM 2067</strain>
    </source>
</reference>
<keyword evidence="3" id="KW-0489">Methyltransferase</keyword>
<keyword evidence="1 3" id="KW-0808">Transferase</keyword>
<dbReference type="EC" id="2.1.1.161" evidence="3"/>
<organism evidence="3 6">
    <name type="scientific">Methanococcus maripaludis</name>
    <name type="common">Methanococcus deltae</name>
    <dbReference type="NCBI Taxonomy" id="39152"/>
    <lineage>
        <taxon>Archaea</taxon>
        <taxon>Methanobacteriati</taxon>
        <taxon>Methanobacteriota</taxon>
        <taxon>Methanomada group</taxon>
        <taxon>Methanococci</taxon>
        <taxon>Methanococcales</taxon>
        <taxon>Methanococcaceae</taxon>
        <taxon>Methanococcus</taxon>
    </lineage>
</organism>
<dbReference type="GO" id="GO:0003838">
    <property type="term" value="F:sterol 24-C-methyltransferase activity"/>
    <property type="evidence" value="ECO:0007669"/>
    <property type="project" value="TreeGrafter"/>
</dbReference>
<dbReference type="Proteomes" id="UP000239462">
    <property type="component" value="Chromosome"/>
</dbReference>
<dbReference type="GO" id="GO:0032259">
    <property type="term" value="P:methylation"/>
    <property type="evidence" value="ECO:0007669"/>
    <property type="project" value="UniProtKB-KW"/>
</dbReference>